<feature type="transmembrane region" description="Helical" evidence="1">
    <location>
        <begin position="73"/>
        <end position="92"/>
    </location>
</feature>
<evidence type="ECO:0000256" key="1">
    <source>
        <dbReference type="SAM" id="Phobius"/>
    </source>
</evidence>
<dbReference type="GO" id="GO:0016757">
    <property type="term" value="F:glycosyltransferase activity"/>
    <property type="evidence" value="ECO:0007669"/>
    <property type="project" value="InterPro"/>
</dbReference>
<dbReference type="Pfam" id="PF00534">
    <property type="entry name" value="Glycos_transf_1"/>
    <property type="match status" value="1"/>
</dbReference>
<evidence type="ECO:0000259" key="3">
    <source>
        <dbReference type="Pfam" id="PF13579"/>
    </source>
</evidence>
<dbReference type="InterPro" id="IPR001296">
    <property type="entry name" value="Glyco_trans_1"/>
</dbReference>
<dbReference type="SUPFAM" id="SSF53756">
    <property type="entry name" value="UDP-Glycosyltransferase/glycogen phosphorylase"/>
    <property type="match status" value="1"/>
</dbReference>
<proteinExistence type="predicted"/>
<accession>A0A7V1EIX9</accession>
<keyword evidence="1" id="KW-0812">Transmembrane</keyword>
<gene>
    <name evidence="4" type="ORF">ENP86_11050</name>
</gene>
<comment type="caution">
    <text evidence="4">The sequence shown here is derived from an EMBL/GenBank/DDBJ whole genome shotgun (WGS) entry which is preliminary data.</text>
</comment>
<feature type="domain" description="Glycosyltransferase subfamily 4-like N-terminal" evidence="3">
    <location>
        <begin position="19"/>
        <end position="178"/>
    </location>
</feature>
<evidence type="ECO:0000259" key="2">
    <source>
        <dbReference type="Pfam" id="PF00534"/>
    </source>
</evidence>
<dbReference type="PANTHER" id="PTHR12526">
    <property type="entry name" value="GLYCOSYLTRANSFERASE"/>
    <property type="match status" value="1"/>
</dbReference>
<dbReference type="EMBL" id="DSKY01000022">
    <property type="protein sequence ID" value="HDY60061.1"/>
    <property type="molecule type" value="Genomic_DNA"/>
</dbReference>
<keyword evidence="1" id="KW-1133">Transmembrane helix</keyword>
<dbReference type="AlphaFoldDB" id="A0A7V1EIX9"/>
<keyword evidence="4" id="KW-0808">Transferase</keyword>
<keyword evidence="1" id="KW-0472">Membrane</keyword>
<feature type="domain" description="Glycosyl transferase family 1" evidence="2">
    <location>
        <begin position="201"/>
        <end position="354"/>
    </location>
</feature>
<protein>
    <submittedName>
        <fullName evidence="4">Glycosyltransferase</fullName>
    </submittedName>
</protein>
<organism evidence="4">
    <name type="scientific">candidate division WOR-3 bacterium</name>
    <dbReference type="NCBI Taxonomy" id="2052148"/>
    <lineage>
        <taxon>Bacteria</taxon>
        <taxon>Bacteria division WOR-3</taxon>
    </lineage>
</organism>
<dbReference type="InterPro" id="IPR028098">
    <property type="entry name" value="Glyco_trans_4-like_N"/>
</dbReference>
<sequence>MMKNKPRVCIIRQFYFPQEVHLRRDVKALMNAGFSVDIICARESKEKFHEVWMGINVYRIPLTHKRGKPLRYIYEYFSFFVLCSIVLSVLHLKKRYRIIEVDTMPDFLVFSTIVPRVLGARIILYQFENMPILFAEKYDLRKNSPIIITLKAIERLAVAYADKVILTHHRSEQYFLNKSTLVPNVPDEEMFLRNIGECKNTRKNTSAFLIVTHSTFTQTYGIQNIIKAIPLLKEKYPFLRCEIIGTGEYYEELVELSRNLGTDSLIRFKGYIPFEELASHLLKADVGVVSILSDYLLPNKLFEYICLGIPVICSDARVIKLFFGRDEILFYKRDDYNTLASAIEWVINNYAQALVMAKMLKRRYQNEFCWQKMKYKYLNIYWELIK</sequence>
<name>A0A7V1EIX9_UNCW3</name>
<dbReference type="Pfam" id="PF13579">
    <property type="entry name" value="Glyco_trans_4_4"/>
    <property type="match status" value="1"/>
</dbReference>
<dbReference type="Gene3D" id="3.40.50.2000">
    <property type="entry name" value="Glycogen Phosphorylase B"/>
    <property type="match status" value="2"/>
</dbReference>
<reference evidence="4" key="1">
    <citation type="journal article" date="2020" name="mSystems">
        <title>Genome- and Community-Level Interaction Insights into Carbon Utilization and Element Cycling Functions of Hydrothermarchaeota in Hydrothermal Sediment.</title>
        <authorList>
            <person name="Zhou Z."/>
            <person name="Liu Y."/>
            <person name="Xu W."/>
            <person name="Pan J."/>
            <person name="Luo Z.H."/>
            <person name="Li M."/>
        </authorList>
    </citation>
    <scope>NUCLEOTIDE SEQUENCE [LARGE SCALE GENOMIC DNA]</scope>
    <source>
        <strain evidence="4">SpSt-258</strain>
    </source>
</reference>
<evidence type="ECO:0000313" key="4">
    <source>
        <dbReference type="EMBL" id="HDY60061.1"/>
    </source>
</evidence>